<dbReference type="Pfam" id="PF05091">
    <property type="entry name" value="eIF-3_zeta"/>
    <property type="match status" value="1"/>
</dbReference>
<evidence type="ECO:0000313" key="7">
    <source>
        <dbReference type="Proteomes" id="UP000023152"/>
    </source>
</evidence>
<proteinExistence type="predicted"/>
<evidence type="ECO:0000256" key="5">
    <source>
        <dbReference type="SAM" id="MobiDB-lite"/>
    </source>
</evidence>
<accession>X6MVC5</accession>
<dbReference type="InterPro" id="IPR007783">
    <property type="entry name" value="eIF3d"/>
</dbReference>
<dbReference type="Proteomes" id="UP000023152">
    <property type="component" value="Unassembled WGS sequence"/>
</dbReference>
<evidence type="ECO:0000256" key="3">
    <source>
        <dbReference type="ARBA" id="ARBA00022884"/>
    </source>
</evidence>
<evidence type="ECO:0000313" key="6">
    <source>
        <dbReference type="EMBL" id="ETO17933.1"/>
    </source>
</evidence>
<dbReference type="GO" id="GO:0003723">
    <property type="term" value="F:RNA binding"/>
    <property type="evidence" value="ECO:0007669"/>
    <property type="project" value="UniProtKB-KW"/>
</dbReference>
<dbReference type="OrthoDB" id="16538at2759"/>
<organism evidence="6 7">
    <name type="scientific">Reticulomyxa filosa</name>
    <dbReference type="NCBI Taxonomy" id="46433"/>
    <lineage>
        <taxon>Eukaryota</taxon>
        <taxon>Sar</taxon>
        <taxon>Rhizaria</taxon>
        <taxon>Retaria</taxon>
        <taxon>Foraminifera</taxon>
        <taxon>Monothalamids</taxon>
        <taxon>Reticulomyxidae</taxon>
        <taxon>Reticulomyxa</taxon>
    </lineage>
</organism>
<keyword evidence="7" id="KW-1185">Reference proteome</keyword>
<evidence type="ECO:0000256" key="4">
    <source>
        <dbReference type="ARBA" id="ARBA00022917"/>
    </source>
</evidence>
<dbReference type="GO" id="GO:0005852">
    <property type="term" value="C:eukaryotic translation initiation factor 3 complex"/>
    <property type="evidence" value="ECO:0007669"/>
    <property type="project" value="InterPro"/>
</dbReference>
<keyword evidence="4" id="KW-0648">Protein biosynthesis</keyword>
<feature type="region of interest" description="Disordered" evidence="5">
    <location>
        <begin position="48"/>
        <end position="67"/>
    </location>
</feature>
<protein>
    <submittedName>
        <fullName evidence="6">Uncharacterized protein</fullName>
    </submittedName>
</protein>
<keyword evidence="2" id="KW-0396">Initiation factor</keyword>
<dbReference type="EMBL" id="ASPP01015763">
    <property type="protein sequence ID" value="ETO17933.1"/>
    <property type="molecule type" value="Genomic_DNA"/>
</dbReference>
<sequence>MSTFEFPEVKHDCWGPPSDAQTLFSDLPFVPFSKRDVVNYVADWFGSGPARNPGQRNRGMGGDNRKRVGEEDAILTSFGDDVVDDGFKLNIRTKNYEKDAKTRKDSGKQAEKMITAHQKLATKAAKRIEKAAVRHMSKSKRQFCKFLKFFFEKKRGGN</sequence>
<name>X6MVC5_RETFI</name>
<evidence type="ECO:0000256" key="1">
    <source>
        <dbReference type="ARBA" id="ARBA00022490"/>
    </source>
</evidence>
<reference evidence="6 7" key="1">
    <citation type="journal article" date="2013" name="Curr. Biol.">
        <title>The Genome of the Foraminiferan Reticulomyxa filosa.</title>
        <authorList>
            <person name="Glockner G."/>
            <person name="Hulsmann N."/>
            <person name="Schleicher M."/>
            <person name="Noegel A.A."/>
            <person name="Eichinger L."/>
            <person name="Gallinger C."/>
            <person name="Pawlowski J."/>
            <person name="Sierra R."/>
            <person name="Euteneuer U."/>
            <person name="Pillet L."/>
            <person name="Moustafa A."/>
            <person name="Platzer M."/>
            <person name="Groth M."/>
            <person name="Szafranski K."/>
            <person name="Schliwa M."/>
        </authorList>
    </citation>
    <scope>NUCLEOTIDE SEQUENCE [LARGE SCALE GENOMIC DNA]</scope>
</reference>
<keyword evidence="3" id="KW-0694">RNA-binding</keyword>
<evidence type="ECO:0000256" key="2">
    <source>
        <dbReference type="ARBA" id="ARBA00022540"/>
    </source>
</evidence>
<comment type="caution">
    <text evidence="6">The sequence shown here is derived from an EMBL/GenBank/DDBJ whole genome shotgun (WGS) entry which is preliminary data.</text>
</comment>
<gene>
    <name evidence="6" type="ORF">RFI_19372</name>
</gene>
<keyword evidence="1" id="KW-0963">Cytoplasm</keyword>
<dbReference type="GO" id="GO:0003743">
    <property type="term" value="F:translation initiation factor activity"/>
    <property type="evidence" value="ECO:0007669"/>
    <property type="project" value="UniProtKB-KW"/>
</dbReference>
<dbReference type="AlphaFoldDB" id="X6MVC5"/>